<dbReference type="RefSeq" id="WP_238252469.1">
    <property type="nucleotide sequence ID" value="NZ_BPQX01000055.1"/>
</dbReference>
<comment type="caution">
    <text evidence="2">The sequence shown here is derived from an EMBL/GenBank/DDBJ whole genome shotgun (WGS) entry which is preliminary data.</text>
</comment>
<keyword evidence="1" id="KW-0732">Signal</keyword>
<keyword evidence="3" id="KW-1185">Reference proteome</keyword>
<dbReference type="InterPro" id="IPR010466">
    <property type="entry name" value="DUF1058"/>
</dbReference>
<feature type="chain" id="PRO_5047335859" description="SH3 domain-containing protein" evidence="1">
    <location>
        <begin position="24"/>
        <end position="119"/>
    </location>
</feature>
<reference evidence="2 3" key="1">
    <citation type="submission" date="2023-07" db="EMBL/GenBank/DDBJ databases">
        <title>Genomic Encyclopedia of Type Strains, Phase IV (KMG-IV): sequencing the most valuable type-strain genomes for metagenomic binning, comparative biology and taxonomic classification.</title>
        <authorList>
            <person name="Goeker M."/>
        </authorList>
    </citation>
    <scope>NUCLEOTIDE SEQUENCE [LARGE SCALE GENOMIC DNA]</scope>
    <source>
        <strain evidence="2 3">DSM 19562</strain>
    </source>
</reference>
<evidence type="ECO:0000256" key="1">
    <source>
        <dbReference type="SAM" id="SignalP"/>
    </source>
</evidence>
<accession>A0ABU0HN18</accession>
<dbReference type="Proteomes" id="UP001236369">
    <property type="component" value="Unassembled WGS sequence"/>
</dbReference>
<organism evidence="2 3">
    <name type="scientific">Methylobacterium persicinum</name>
    <dbReference type="NCBI Taxonomy" id="374426"/>
    <lineage>
        <taxon>Bacteria</taxon>
        <taxon>Pseudomonadati</taxon>
        <taxon>Pseudomonadota</taxon>
        <taxon>Alphaproteobacteria</taxon>
        <taxon>Hyphomicrobiales</taxon>
        <taxon>Methylobacteriaceae</taxon>
        <taxon>Methylobacterium</taxon>
    </lineage>
</organism>
<gene>
    <name evidence="2" type="ORF">QO016_003220</name>
</gene>
<feature type="signal peptide" evidence="1">
    <location>
        <begin position="1"/>
        <end position="23"/>
    </location>
</feature>
<evidence type="ECO:0000313" key="2">
    <source>
        <dbReference type="EMBL" id="MDQ0443715.1"/>
    </source>
</evidence>
<protein>
    <recommendedName>
        <fullName evidence="4">SH3 domain-containing protein</fullName>
    </recommendedName>
</protein>
<evidence type="ECO:0008006" key="4">
    <source>
        <dbReference type="Google" id="ProtNLM"/>
    </source>
</evidence>
<evidence type="ECO:0000313" key="3">
    <source>
        <dbReference type="Proteomes" id="UP001236369"/>
    </source>
</evidence>
<dbReference type="Gene3D" id="2.30.30.40">
    <property type="entry name" value="SH3 Domains"/>
    <property type="match status" value="1"/>
</dbReference>
<proteinExistence type="predicted"/>
<sequence>MGRIWPMALMAGLLCGGASPASAATEAARWDTYFYAAPHNSAPVLDEVERETPLDVQSCQEGWCRVVYGETEGFVREEIVHGPSNDVLPDGHRPEGACFKAVQPGGGAWQDERFCLPKR</sequence>
<dbReference type="EMBL" id="JAUSVV010000007">
    <property type="protein sequence ID" value="MDQ0443715.1"/>
    <property type="molecule type" value="Genomic_DNA"/>
</dbReference>
<name>A0ABU0HN18_9HYPH</name>
<dbReference type="Pfam" id="PF06347">
    <property type="entry name" value="SH3_4"/>
    <property type="match status" value="1"/>
</dbReference>